<sequence length="62" mass="6531">MDVSQITSLAIGLDNLDLGNKINTLVLKKSLDNQQAMATGILESIPQLPANPAIGRNINTTA</sequence>
<evidence type="ECO:0000313" key="2">
    <source>
        <dbReference type="Proteomes" id="UP000059419"/>
    </source>
</evidence>
<organism evidence="1 2">
    <name type="scientific">Duffyella gerundensis</name>
    <dbReference type="NCBI Taxonomy" id="1619313"/>
    <lineage>
        <taxon>Bacteria</taxon>
        <taxon>Pseudomonadati</taxon>
        <taxon>Pseudomonadota</taxon>
        <taxon>Gammaproteobacteria</taxon>
        <taxon>Enterobacterales</taxon>
        <taxon>Erwiniaceae</taxon>
        <taxon>Duffyella</taxon>
    </lineage>
</organism>
<dbReference type="RefSeq" id="WP_067436353.1">
    <property type="nucleotide sequence ID" value="NZ_CP072599.1"/>
</dbReference>
<dbReference type="EMBL" id="LN907828">
    <property type="protein sequence ID" value="CUU25999.1"/>
    <property type="molecule type" value="Genomic_DNA"/>
</dbReference>
<dbReference type="KEGG" id="ege:EM595_p0301"/>
<dbReference type="AlphaFoldDB" id="A0A0U5L7V7"/>
<reference evidence="2" key="1">
    <citation type="submission" date="2015-11" db="EMBL/GenBank/DDBJ databases">
        <authorList>
            <person name="Blom J."/>
        </authorList>
    </citation>
    <scope>NUCLEOTIDE SEQUENCE [LARGE SCALE GENOMIC DNA]</scope>
    <source>
        <plasmid evidence="2">pEM01</plasmid>
    </source>
</reference>
<evidence type="ECO:0008006" key="3">
    <source>
        <dbReference type="Google" id="ProtNLM"/>
    </source>
</evidence>
<dbReference type="Proteomes" id="UP000059419">
    <property type="component" value="Plasmid pEM01"/>
</dbReference>
<keyword evidence="2" id="KW-1185">Reference proteome</keyword>
<dbReference type="Pfam" id="PF14070">
    <property type="entry name" value="YjfB_motility"/>
    <property type="match status" value="1"/>
</dbReference>
<dbReference type="InterPro" id="IPR025906">
    <property type="entry name" value="YjfB_motility"/>
</dbReference>
<name>A0A0U5L7V7_9GAMM</name>
<dbReference type="GeneID" id="84615394"/>
<evidence type="ECO:0000313" key="1">
    <source>
        <dbReference type="EMBL" id="CUU25999.1"/>
    </source>
</evidence>
<geneLocation type="plasmid" evidence="2">
    <name>pEM01</name>
</geneLocation>
<gene>
    <name evidence="1" type="ORF">EM595_p0301</name>
</gene>
<protein>
    <recommendedName>
        <fullName evidence="3">Motility protein</fullName>
    </recommendedName>
</protein>
<dbReference type="OrthoDB" id="6505528at2"/>
<proteinExistence type="predicted"/>
<dbReference type="PATRIC" id="fig|1619313.3.peg.3921"/>
<accession>A0A0U5L7V7</accession>